<keyword evidence="3" id="KW-1185">Reference proteome</keyword>
<feature type="region of interest" description="Disordered" evidence="1">
    <location>
        <begin position="1"/>
        <end position="28"/>
    </location>
</feature>
<dbReference type="AlphaFoldDB" id="A0A4Y2THY7"/>
<dbReference type="EMBL" id="BGPR01028801">
    <property type="protein sequence ID" value="GBO00199.1"/>
    <property type="molecule type" value="Genomic_DNA"/>
</dbReference>
<evidence type="ECO:0000313" key="3">
    <source>
        <dbReference type="Proteomes" id="UP000499080"/>
    </source>
</evidence>
<comment type="caution">
    <text evidence="2">The sequence shown here is derived from an EMBL/GenBank/DDBJ whole genome shotgun (WGS) entry which is preliminary data.</text>
</comment>
<protein>
    <submittedName>
        <fullName evidence="2">Uncharacterized protein</fullName>
    </submittedName>
</protein>
<organism evidence="2 3">
    <name type="scientific">Araneus ventricosus</name>
    <name type="common">Orbweaver spider</name>
    <name type="synonym">Epeira ventricosa</name>
    <dbReference type="NCBI Taxonomy" id="182803"/>
    <lineage>
        <taxon>Eukaryota</taxon>
        <taxon>Metazoa</taxon>
        <taxon>Ecdysozoa</taxon>
        <taxon>Arthropoda</taxon>
        <taxon>Chelicerata</taxon>
        <taxon>Arachnida</taxon>
        <taxon>Araneae</taxon>
        <taxon>Araneomorphae</taxon>
        <taxon>Entelegynae</taxon>
        <taxon>Araneoidea</taxon>
        <taxon>Araneidae</taxon>
        <taxon>Araneus</taxon>
    </lineage>
</organism>
<evidence type="ECO:0000256" key="1">
    <source>
        <dbReference type="SAM" id="MobiDB-lite"/>
    </source>
</evidence>
<reference evidence="2 3" key="1">
    <citation type="journal article" date="2019" name="Sci. Rep.">
        <title>Orb-weaving spider Araneus ventricosus genome elucidates the spidroin gene catalogue.</title>
        <authorList>
            <person name="Kono N."/>
            <person name="Nakamura H."/>
            <person name="Ohtoshi R."/>
            <person name="Moran D.A.P."/>
            <person name="Shinohara A."/>
            <person name="Yoshida Y."/>
            <person name="Fujiwara M."/>
            <person name="Mori M."/>
            <person name="Tomita M."/>
            <person name="Arakawa K."/>
        </authorList>
    </citation>
    <scope>NUCLEOTIDE SEQUENCE [LARGE SCALE GENOMIC DNA]</scope>
</reference>
<name>A0A4Y2THY7_ARAVE</name>
<sequence length="109" mass="12213">MRTGNAENSKAGETATNRRSLLPPFPRTRARRGILSSDVRKCPIKLRPERGVRETLTPHMTPDHMFLSLHASTSDRWDCAGTDCAMFTYFLFLPTAGRVVLLDHGVTDL</sequence>
<proteinExistence type="predicted"/>
<gene>
    <name evidence="2" type="ORF">AVEN_217705_1</name>
</gene>
<dbReference type="Proteomes" id="UP000499080">
    <property type="component" value="Unassembled WGS sequence"/>
</dbReference>
<evidence type="ECO:0000313" key="2">
    <source>
        <dbReference type="EMBL" id="GBO00199.1"/>
    </source>
</evidence>
<accession>A0A4Y2THY7</accession>